<evidence type="ECO:0000256" key="8">
    <source>
        <dbReference type="ARBA" id="ARBA00060590"/>
    </source>
</evidence>
<feature type="active site" description="Proton donor/acceptor" evidence="10">
    <location>
        <position position="264"/>
    </location>
</feature>
<dbReference type="GO" id="GO:0046872">
    <property type="term" value="F:metal ion binding"/>
    <property type="evidence" value="ECO:0007669"/>
    <property type="project" value="UniProtKB-KW"/>
</dbReference>
<keyword evidence="5 9" id="KW-0378">Hydrolase</keyword>
<organism evidence="14 15">
    <name type="scientific">Variimorphobacter saccharofermentans</name>
    <dbReference type="NCBI Taxonomy" id="2755051"/>
    <lineage>
        <taxon>Bacteria</taxon>
        <taxon>Bacillati</taxon>
        <taxon>Bacillota</taxon>
        <taxon>Clostridia</taxon>
        <taxon>Lachnospirales</taxon>
        <taxon>Lachnospiraceae</taxon>
        <taxon>Variimorphobacter</taxon>
    </lineage>
</organism>
<comment type="pathway">
    <text evidence="8">Amino-sugar metabolism; N-acetylneuraminate degradation; D-fructose 6-phosphate from N-acetylneuraminate: step 4/5.</text>
</comment>
<name>A0A839JW45_9FIRM</name>
<dbReference type="RefSeq" id="WP_228351634.1">
    <property type="nucleotide sequence ID" value="NZ_JACEGA010000001.1"/>
</dbReference>
<feature type="binding site" evidence="11">
    <location>
        <position position="217"/>
    </location>
    <ligand>
        <name>substrate</name>
    </ligand>
</feature>
<evidence type="ECO:0000256" key="1">
    <source>
        <dbReference type="ARBA" id="ARBA00010716"/>
    </source>
</evidence>
<evidence type="ECO:0000313" key="14">
    <source>
        <dbReference type="EMBL" id="MBB2181893.1"/>
    </source>
</evidence>
<evidence type="ECO:0000256" key="11">
    <source>
        <dbReference type="PIRSR" id="PIRSR038994-2"/>
    </source>
</evidence>
<dbReference type="Gene3D" id="2.30.40.10">
    <property type="entry name" value="Urease, subunit C, domain 1"/>
    <property type="match status" value="1"/>
</dbReference>
<dbReference type="Gene3D" id="3.20.20.140">
    <property type="entry name" value="Metal-dependent hydrolases"/>
    <property type="match status" value="1"/>
</dbReference>
<feature type="binding site" evidence="11">
    <location>
        <begin position="297"/>
        <end position="299"/>
    </location>
    <ligand>
        <name>substrate</name>
    </ligand>
</feature>
<comment type="catalytic activity">
    <reaction evidence="7">
        <text>N-acetyl-D-glucosamine 6-phosphate + H2O = D-glucosamine 6-phosphate + acetate</text>
        <dbReference type="Rhea" id="RHEA:22936"/>
        <dbReference type="ChEBI" id="CHEBI:15377"/>
        <dbReference type="ChEBI" id="CHEBI:30089"/>
        <dbReference type="ChEBI" id="CHEBI:57513"/>
        <dbReference type="ChEBI" id="CHEBI:58725"/>
        <dbReference type="EC" id="3.5.1.25"/>
    </reaction>
</comment>
<feature type="binding site" evidence="12">
    <location>
        <position position="185"/>
    </location>
    <ligand>
        <name>Zn(2+)</name>
        <dbReference type="ChEBI" id="CHEBI:29105"/>
    </ligand>
</feature>
<evidence type="ECO:0000256" key="9">
    <source>
        <dbReference type="PIRNR" id="PIRNR038994"/>
    </source>
</evidence>
<dbReference type="InterPro" id="IPR003764">
    <property type="entry name" value="GlcNAc_6-P_deAcase"/>
</dbReference>
<comment type="caution">
    <text evidence="14">The sequence shown here is derived from an EMBL/GenBank/DDBJ whole genome shotgun (WGS) entry which is preliminary data.</text>
</comment>
<comment type="cofactor">
    <cofactor evidence="12">
        <name>a divalent metal cation</name>
        <dbReference type="ChEBI" id="CHEBI:60240"/>
    </cofactor>
    <text evidence="12">Binds 1 divalent metal cation per subunit.</text>
</comment>
<evidence type="ECO:0000256" key="3">
    <source>
        <dbReference type="ARBA" id="ARBA00018029"/>
    </source>
</evidence>
<dbReference type="FunFam" id="3.20.20.140:FF:000004">
    <property type="entry name" value="N-acetylglucosamine-6-phosphate deacetylase"/>
    <property type="match status" value="1"/>
</dbReference>
<comment type="similarity">
    <text evidence="1 9">Belongs to the metallo-dependent hydrolases superfamily. NagA family.</text>
</comment>
<evidence type="ECO:0000256" key="6">
    <source>
        <dbReference type="ARBA" id="ARBA00023277"/>
    </source>
</evidence>
<evidence type="ECO:0000313" key="15">
    <source>
        <dbReference type="Proteomes" id="UP000574276"/>
    </source>
</evidence>
<dbReference type="PANTHER" id="PTHR11113">
    <property type="entry name" value="N-ACETYLGLUCOSAMINE-6-PHOSPHATE DEACETYLASE"/>
    <property type="match status" value="1"/>
</dbReference>
<proteinExistence type="inferred from homology"/>
<dbReference type="PIRSF" id="PIRSF038994">
    <property type="entry name" value="NagA"/>
    <property type="match status" value="1"/>
</dbReference>
<dbReference type="EMBL" id="JACEGA010000001">
    <property type="protein sequence ID" value="MBB2181893.1"/>
    <property type="molecule type" value="Genomic_DNA"/>
</dbReference>
<feature type="binding site" evidence="11">
    <location>
        <begin position="209"/>
        <end position="210"/>
    </location>
    <ligand>
        <name>substrate</name>
    </ligand>
</feature>
<dbReference type="PANTHER" id="PTHR11113:SF14">
    <property type="entry name" value="N-ACETYLGLUCOSAMINE-6-PHOSPHATE DEACETYLASE"/>
    <property type="match status" value="1"/>
</dbReference>
<feature type="binding site" evidence="12">
    <location>
        <position position="120"/>
    </location>
    <ligand>
        <name>Zn(2+)</name>
        <dbReference type="ChEBI" id="CHEBI:29105"/>
    </ligand>
</feature>
<feature type="domain" description="Amidohydrolase-related" evidence="13">
    <location>
        <begin position="44"/>
        <end position="368"/>
    </location>
</feature>
<dbReference type="SUPFAM" id="SSF51556">
    <property type="entry name" value="Metallo-dependent hydrolases"/>
    <property type="match status" value="1"/>
</dbReference>
<feature type="binding site" evidence="12">
    <location>
        <position position="206"/>
    </location>
    <ligand>
        <name>Zn(2+)</name>
        <dbReference type="ChEBI" id="CHEBI:29105"/>
    </ligand>
</feature>
<dbReference type="CDD" id="cd00854">
    <property type="entry name" value="NagA"/>
    <property type="match status" value="1"/>
</dbReference>
<dbReference type="Proteomes" id="UP000574276">
    <property type="component" value="Unassembled WGS sequence"/>
</dbReference>
<dbReference type="Pfam" id="PF01979">
    <property type="entry name" value="Amidohydro_1"/>
    <property type="match status" value="1"/>
</dbReference>
<dbReference type="SUPFAM" id="SSF51338">
    <property type="entry name" value="Composite domain of metallo-dependent hydrolases"/>
    <property type="match status" value="1"/>
</dbReference>
<dbReference type="EC" id="3.5.1.25" evidence="2"/>
<dbReference type="InterPro" id="IPR011059">
    <property type="entry name" value="Metal-dep_hydrolase_composite"/>
</dbReference>
<reference evidence="14 15" key="1">
    <citation type="submission" date="2020-07" db="EMBL/GenBank/DDBJ databases">
        <title>Characterization and genome sequencing of isolate MD1, a novel member within the family Lachnospiraceae.</title>
        <authorList>
            <person name="Rettenmaier R."/>
            <person name="Di Bello L."/>
            <person name="Zinser C."/>
            <person name="Scheitz K."/>
            <person name="Liebl W."/>
            <person name="Zverlov V."/>
        </authorList>
    </citation>
    <scope>NUCLEOTIDE SEQUENCE [LARGE SCALE GENOMIC DNA]</scope>
    <source>
        <strain evidence="14 15">MD1</strain>
    </source>
</reference>
<keyword evidence="6 9" id="KW-0119">Carbohydrate metabolism</keyword>
<gene>
    <name evidence="14" type="primary">nagA</name>
    <name evidence="14" type="ORF">H0486_03270</name>
</gene>
<evidence type="ECO:0000256" key="7">
    <source>
        <dbReference type="ARBA" id="ARBA00047647"/>
    </source>
</evidence>
<keyword evidence="15" id="KW-1185">Reference proteome</keyword>
<accession>A0A839JW45</accession>
<dbReference type="GO" id="GO:0008448">
    <property type="term" value="F:N-acetylglucosamine-6-phosphate deacetylase activity"/>
    <property type="evidence" value="ECO:0007669"/>
    <property type="project" value="UniProtKB-EC"/>
</dbReference>
<feature type="binding site" evidence="11">
    <location>
        <position position="241"/>
    </location>
    <ligand>
        <name>substrate</name>
    </ligand>
</feature>
<evidence type="ECO:0000256" key="4">
    <source>
        <dbReference type="ARBA" id="ARBA00022723"/>
    </source>
</evidence>
<protein>
    <recommendedName>
        <fullName evidence="3">N-acetylglucosamine-6-phosphate deacetylase</fullName>
        <ecNumber evidence="2">3.5.1.25</ecNumber>
    </recommendedName>
</protein>
<dbReference type="InterPro" id="IPR006680">
    <property type="entry name" value="Amidohydro-rel"/>
</dbReference>
<sequence>MIIKNAHVFTDDGFLKKDIYTDGDRISSSPSSEVEVLNAKGLYAIPGLIDIHFHGCVGYDFCDGTQEAIQAIANYEGIWGITSIAPATMTLGYDELTRIFKNAASYQSKQGAELVGINMEGPYLSHAKKGAHNEAYLTPPDLDHFRTMQELSGGLIKLVAIAPEEAGAMDFIQAVKDEVVISVAHTTADYDTAAEAFRSGASNVTHLYNAMPSFSHRSPGVIGAALDAEHVMVELICDGIHIAPSVVRATFKMFGDDRIILISDSMMATGLEDGEYSLGGQRVRVTGNKATLMDETLAGSTTNLMTCMTTAVSMGIPLISAVKCASVNPAKQLGIYDEYGSLTPGKYADIVLLNPDLSINRVILKGKTFHSVS</sequence>
<dbReference type="GO" id="GO:0006046">
    <property type="term" value="P:N-acetylglucosamine catabolic process"/>
    <property type="evidence" value="ECO:0007669"/>
    <property type="project" value="TreeGrafter"/>
</dbReference>
<dbReference type="AlphaFoldDB" id="A0A839JW45"/>
<evidence type="ECO:0000256" key="5">
    <source>
        <dbReference type="ARBA" id="ARBA00022801"/>
    </source>
</evidence>
<dbReference type="InterPro" id="IPR032466">
    <property type="entry name" value="Metal_Hydrolase"/>
</dbReference>
<keyword evidence="4 12" id="KW-0479">Metal-binding</keyword>
<evidence type="ECO:0000256" key="2">
    <source>
        <dbReference type="ARBA" id="ARBA00011899"/>
    </source>
</evidence>
<feature type="binding site" evidence="11">
    <location>
        <position position="131"/>
    </location>
    <ligand>
        <name>substrate</name>
    </ligand>
</feature>
<evidence type="ECO:0000256" key="10">
    <source>
        <dbReference type="PIRSR" id="PIRSR038994-1"/>
    </source>
</evidence>
<dbReference type="NCBIfam" id="TIGR00221">
    <property type="entry name" value="nagA"/>
    <property type="match status" value="1"/>
</dbReference>
<evidence type="ECO:0000259" key="13">
    <source>
        <dbReference type="Pfam" id="PF01979"/>
    </source>
</evidence>
<evidence type="ECO:0000256" key="12">
    <source>
        <dbReference type="PIRSR" id="PIRSR038994-3"/>
    </source>
</evidence>